<gene>
    <name evidence="2" type="ORF">AACH10_22740</name>
</gene>
<sequence length="314" mass="34507">MLKVQDIQYVVYGVGDLDRTTAFMADFGLLPLATQGGRRYFRGAGPHAYIYVADPAAPVGLQAVGLRLAHAADLEQAARIPGASPIEDLDAPGGGRRVRVTMAGGLPLELVHGIEALAPLPMRDPLAINHGLQKHRVNRPQRPEARLDVLRLGHAALTVPDPVAARDWAQRHLGMIVSDALLVPGAKDQYLGFFMRCDLGSTPSDHHSFLIAAGERAGTHHISFEMQDIDAVHMAHEWMRSRGHAHHWGVGRHVLGSQVFDYWWDPDGMRIEHYADGDLYDSAVPATTVEATNDQLWTWGPPVPDTFFQQTRQG</sequence>
<feature type="domain" description="VOC" evidence="1">
    <location>
        <begin position="151"/>
        <end position="276"/>
    </location>
</feature>
<proteinExistence type="predicted"/>
<dbReference type="InterPro" id="IPR029068">
    <property type="entry name" value="Glyas_Bleomycin-R_OHBP_Dase"/>
</dbReference>
<evidence type="ECO:0000313" key="3">
    <source>
        <dbReference type="Proteomes" id="UP001365405"/>
    </source>
</evidence>
<dbReference type="EMBL" id="JBBUTH010000010">
    <property type="protein sequence ID" value="MEK8053089.1"/>
    <property type="molecule type" value="Genomic_DNA"/>
</dbReference>
<dbReference type="PROSITE" id="PS51819">
    <property type="entry name" value="VOC"/>
    <property type="match status" value="2"/>
</dbReference>
<dbReference type="InterPro" id="IPR004360">
    <property type="entry name" value="Glyas_Fos-R_dOase_dom"/>
</dbReference>
<reference evidence="2 3" key="1">
    <citation type="submission" date="2024-04" db="EMBL/GenBank/DDBJ databases">
        <title>Novel species of the genus Ideonella isolated from streams.</title>
        <authorList>
            <person name="Lu H."/>
        </authorList>
    </citation>
    <scope>NUCLEOTIDE SEQUENCE [LARGE SCALE GENOMIC DNA]</scope>
    <source>
        <strain evidence="2 3">DXS22W</strain>
    </source>
</reference>
<dbReference type="Proteomes" id="UP001365405">
    <property type="component" value="Unassembled WGS sequence"/>
</dbReference>
<evidence type="ECO:0000313" key="2">
    <source>
        <dbReference type="EMBL" id="MEK8053089.1"/>
    </source>
</evidence>
<comment type="caution">
    <text evidence="2">The sequence shown here is derived from an EMBL/GenBank/DDBJ whole genome shotgun (WGS) entry which is preliminary data.</text>
</comment>
<dbReference type="Gene3D" id="3.10.180.10">
    <property type="entry name" value="2,3-Dihydroxybiphenyl 1,2-Dioxygenase, domain 1"/>
    <property type="match status" value="2"/>
</dbReference>
<feature type="domain" description="VOC" evidence="1">
    <location>
        <begin position="6"/>
        <end position="113"/>
    </location>
</feature>
<dbReference type="SUPFAM" id="SSF54593">
    <property type="entry name" value="Glyoxalase/Bleomycin resistance protein/Dihydroxybiphenyl dioxygenase"/>
    <property type="match status" value="1"/>
</dbReference>
<accession>A0ABU9CQR2</accession>
<protein>
    <submittedName>
        <fullName evidence="2">VOC family protein</fullName>
    </submittedName>
</protein>
<organism evidence="2 3">
    <name type="scientific">Pseudaquabacterium inlustre</name>
    <dbReference type="NCBI Taxonomy" id="2984192"/>
    <lineage>
        <taxon>Bacteria</taxon>
        <taxon>Pseudomonadati</taxon>
        <taxon>Pseudomonadota</taxon>
        <taxon>Betaproteobacteria</taxon>
        <taxon>Burkholderiales</taxon>
        <taxon>Sphaerotilaceae</taxon>
        <taxon>Pseudaquabacterium</taxon>
    </lineage>
</organism>
<dbReference type="Pfam" id="PF00903">
    <property type="entry name" value="Glyoxalase"/>
    <property type="match status" value="1"/>
</dbReference>
<evidence type="ECO:0000259" key="1">
    <source>
        <dbReference type="PROSITE" id="PS51819"/>
    </source>
</evidence>
<dbReference type="RefSeq" id="WP_341412821.1">
    <property type="nucleotide sequence ID" value="NZ_JBBUTH010000010.1"/>
</dbReference>
<dbReference type="InterPro" id="IPR037523">
    <property type="entry name" value="VOC_core"/>
</dbReference>
<name>A0ABU9CQR2_9BURK</name>
<keyword evidence="3" id="KW-1185">Reference proteome</keyword>